<evidence type="ECO:0000313" key="3">
    <source>
        <dbReference type="Proteomes" id="UP001239462"/>
    </source>
</evidence>
<organism evidence="2 3">
    <name type="scientific">Roseiconus lacunae</name>
    <dbReference type="NCBI Taxonomy" id="2605694"/>
    <lineage>
        <taxon>Bacteria</taxon>
        <taxon>Pseudomonadati</taxon>
        <taxon>Planctomycetota</taxon>
        <taxon>Planctomycetia</taxon>
        <taxon>Pirellulales</taxon>
        <taxon>Pirellulaceae</taxon>
        <taxon>Roseiconus</taxon>
    </lineage>
</organism>
<comment type="caution">
    <text evidence="2">The sequence shown here is derived from an EMBL/GenBank/DDBJ whole genome shotgun (WGS) entry which is preliminary data.</text>
</comment>
<dbReference type="EMBL" id="JASZZN010000020">
    <property type="protein sequence ID" value="MDM4018244.1"/>
    <property type="molecule type" value="Genomic_DNA"/>
</dbReference>
<feature type="transmembrane region" description="Helical" evidence="1">
    <location>
        <begin position="146"/>
        <end position="165"/>
    </location>
</feature>
<keyword evidence="1" id="KW-0472">Membrane</keyword>
<accession>A0ABT7PPN5</accession>
<keyword evidence="1" id="KW-1133">Transmembrane helix</keyword>
<dbReference type="RefSeq" id="WP_289165982.1">
    <property type="nucleotide sequence ID" value="NZ_JASZZN010000020.1"/>
</dbReference>
<feature type="transmembrane region" description="Helical" evidence="1">
    <location>
        <begin position="63"/>
        <end position="82"/>
    </location>
</feature>
<gene>
    <name evidence="2" type="ORF">QTN89_22530</name>
</gene>
<proteinExistence type="predicted"/>
<protein>
    <submittedName>
        <fullName evidence="2">Uncharacterized protein</fullName>
    </submittedName>
</protein>
<feature type="transmembrane region" description="Helical" evidence="1">
    <location>
        <begin position="12"/>
        <end position="34"/>
    </location>
</feature>
<name>A0ABT7PPN5_9BACT</name>
<keyword evidence="1" id="KW-0812">Transmembrane</keyword>
<dbReference type="Proteomes" id="UP001239462">
    <property type="component" value="Unassembled WGS sequence"/>
</dbReference>
<feature type="transmembrane region" description="Helical" evidence="1">
    <location>
        <begin position="122"/>
        <end position="139"/>
    </location>
</feature>
<sequence length="402" mass="42323">MERVIIHQPSRPAGLSPVVGCAAALVWFAILSVAPDPRPLGAPDVAVNAVSKITSLADASARAATALLLRACGLGLLGFLVAMGCSRLPRWQSIIVTFVGAPILAIAAMWANYGYFPISLQIQFAIAFTIIGAATELALRANRTAKLMLVLGLAGFFMWAIPRGVSTDLERSARIAGVQLLSNAEDIPAGDPGFAECVAIAFQFAEENSPAADPVHTNQAAILALGVILGDEYVATLARSAFDGSHHKAIGRLRRKVKLHGRGDLPRHYWVSAALSVLSDGNRSTAVGAIKELMDSNPGGSGFSFADLTADRAGVLLAQRATQNAASALAFQAEVRDGLKAGDYCPPVAGLPEGISREQFQSVYGGLGGERTNQILDEIKQRLQQCRALGGHSEELIEVQPL</sequence>
<feature type="transmembrane region" description="Helical" evidence="1">
    <location>
        <begin position="94"/>
        <end position="116"/>
    </location>
</feature>
<keyword evidence="3" id="KW-1185">Reference proteome</keyword>
<reference evidence="2 3" key="1">
    <citation type="submission" date="2023-06" db="EMBL/GenBank/DDBJ databases">
        <title>Roseiconus lacunae JC819 isolated from Gulf of Mannar region, Tamil Nadu.</title>
        <authorList>
            <person name="Pk S."/>
            <person name="Ch S."/>
            <person name="Ch V.R."/>
        </authorList>
    </citation>
    <scope>NUCLEOTIDE SEQUENCE [LARGE SCALE GENOMIC DNA]</scope>
    <source>
        <strain evidence="2 3">JC819</strain>
    </source>
</reference>
<evidence type="ECO:0000313" key="2">
    <source>
        <dbReference type="EMBL" id="MDM4018244.1"/>
    </source>
</evidence>
<evidence type="ECO:0000256" key="1">
    <source>
        <dbReference type="SAM" id="Phobius"/>
    </source>
</evidence>